<evidence type="ECO:0000256" key="1">
    <source>
        <dbReference type="SAM" id="MobiDB-lite"/>
    </source>
</evidence>
<keyword evidence="2" id="KW-0812">Transmembrane</keyword>
<dbReference type="BioCyc" id="RPAL652103:RPDX1_RS25175-MONOMER"/>
<keyword evidence="2" id="KW-1133">Transmembrane helix</keyword>
<dbReference type="OrthoDB" id="8141488at2"/>
<keyword evidence="2" id="KW-0472">Membrane</keyword>
<feature type="region of interest" description="Disordered" evidence="1">
    <location>
        <begin position="77"/>
        <end position="98"/>
    </location>
</feature>
<name>E6VNG9_RHOPX</name>
<feature type="transmembrane region" description="Helical" evidence="2">
    <location>
        <begin position="43"/>
        <end position="60"/>
    </location>
</feature>
<feature type="transmembrane region" description="Helical" evidence="2">
    <location>
        <begin position="20"/>
        <end position="37"/>
    </location>
</feature>
<dbReference type="KEGG" id="rpx:Rpdx1_1979"/>
<sequence>MAVRSIDASPTPALSLRRRLALHTCLAFTAIAVLIPPHISPTHAPVLIGTRLLLGVINYVRRRSAARCGCGALKRCGRGSRPPPCTAPDPAPRRRRSR</sequence>
<dbReference type="HOGENOM" id="CLU_2397672_0_0_5"/>
<dbReference type="EMBL" id="CP002418">
    <property type="protein sequence ID" value="ADU43588.1"/>
    <property type="molecule type" value="Genomic_DNA"/>
</dbReference>
<proteinExistence type="predicted"/>
<accession>E6VNG9</accession>
<dbReference type="AlphaFoldDB" id="E6VNG9"/>
<protein>
    <submittedName>
        <fullName evidence="3">Uncharacterized protein</fullName>
    </submittedName>
</protein>
<organism evidence="3 4">
    <name type="scientific">Rhodopseudomonas palustris (strain DX-1)</name>
    <dbReference type="NCBI Taxonomy" id="652103"/>
    <lineage>
        <taxon>Bacteria</taxon>
        <taxon>Pseudomonadati</taxon>
        <taxon>Pseudomonadota</taxon>
        <taxon>Alphaproteobacteria</taxon>
        <taxon>Hyphomicrobiales</taxon>
        <taxon>Nitrobacteraceae</taxon>
        <taxon>Rhodopseudomonas</taxon>
    </lineage>
</organism>
<evidence type="ECO:0000313" key="3">
    <source>
        <dbReference type="EMBL" id="ADU43588.1"/>
    </source>
</evidence>
<gene>
    <name evidence="3" type="ordered locus">Rpdx1_1979</name>
</gene>
<evidence type="ECO:0000313" key="4">
    <source>
        <dbReference type="Proteomes" id="UP000001402"/>
    </source>
</evidence>
<feature type="compositionally biased region" description="Pro residues" evidence="1">
    <location>
        <begin position="81"/>
        <end position="90"/>
    </location>
</feature>
<evidence type="ECO:0000256" key="2">
    <source>
        <dbReference type="SAM" id="Phobius"/>
    </source>
</evidence>
<dbReference type="Proteomes" id="UP000001402">
    <property type="component" value="Chromosome"/>
</dbReference>
<reference evidence="3" key="1">
    <citation type="submission" date="2010-12" db="EMBL/GenBank/DDBJ databases">
        <title>Complete sequence of Rhodopseudomonas palustris DX-1.</title>
        <authorList>
            <consortium name="US DOE Joint Genome Institute"/>
            <person name="Lucas S."/>
            <person name="Copeland A."/>
            <person name="Lapidus A."/>
            <person name="Cheng J.-F."/>
            <person name="Goodwin L."/>
            <person name="Pitluck S."/>
            <person name="Misra M."/>
            <person name="Chertkov O."/>
            <person name="Detter J.C."/>
            <person name="Han C."/>
            <person name="Tapia R."/>
            <person name="Land M."/>
            <person name="Hauser L."/>
            <person name="Kyrpides N."/>
            <person name="Ivanova N."/>
            <person name="Ovchinnikova G."/>
            <person name="Logan B."/>
            <person name="Oda Y."/>
            <person name="Harwood C."/>
            <person name="Woyke T."/>
        </authorList>
    </citation>
    <scope>NUCLEOTIDE SEQUENCE [LARGE SCALE GENOMIC DNA]</scope>
    <source>
        <strain evidence="3">DX-1</strain>
    </source>
</reference>